<dbReference type="CDD" id="cd07377">
    <property type="entry name" value="WHTH_GntR"/>
    <property type="match status" value="1"/>
</dbReference>
<keyword evidence="2" id="KW-0238">DNA-binding</keyword>
<organism evidence="5 6">
    <name type="scientific">Uliginosibacterium paludis</name>
    <dbReference type="NCBI Taxonomy" id="1615952"/>
    <lineage>
        <taxon>Bacteria</taxon>
        <taxon>Pseudomonadati</taxon>
        <taxon>Pseudomonadota</taxon>
        <taxon>Betaproteobacteria</taxon>
        <taxon>Rhodocyclales</taxon>
        <taxon>Zoogloeaceae</taxon>
        <taxon>Uliginosibacterium</taxon>
    </lineage>
</organism>
<dbReference type="Gene3D" id="1.20.120.530">
    <property type="entry name" value="GntR ligand-binding domain-like"/>
    <property type="match status" value="1"/>
</dbReference>
<feature type="domain" description="HTH gntR-type" evidence="4">
    <location>
        <begin position="2"/>
        <end position="70"/>
    </location>
</feature>
<evidence type="ECO:0000259" key="4">
    <source>
        <dbReference type="PROSITE" id="PS50949"/>
    </source>
</evidence>
<dbReference type="InterPro" id="IPR008920">
    <property type="entry name" value="TF_FadR/GntR_C"/>
</dbReference>
<dbReference type="InterPro" id="IPR000524">
    <property type="entry name" value="Tscrpt_reg_HTH_GntR"/>
</dbReference>
<keyword evidence="1" id="KW-0805">Transcription regulation</keyword>
<dbReference type="PROSITE" id="PS50949">
    <property type="entry name" value="HTH_GNTR"/>
    <property type="match status" value="1"/>
</dbReference>
<accession>A0ABV2CQX9</accession>
<dbReference type="Pfam" id="PF07729">
    <property type="entry name" value="FCD"/>
    <property type="match status" value="1"/>
</dbReference>
<dbReference type="PRINTS" id="PR00035">
    <property type="entry name" value="HTHGNTR"/>
</dbReference>
<evidence type="ECO:0000256" key="2">
    <source>
        <dbReference type="ARBA" id="ARBA00023125"/>
    </source>
</evidence>
<dbReference type="Gene3D" id="1.10.10.10">
    <property type="entry name" value="Winged helix-like DNA-binding domain superfamily/Winged helix DNA-binding domain"/>
    <property type="match status" value="1"/>
</dbReference>
<dbReference type="Proteomes" id="UP001548590">
    <property type="component" value="Unassembled WGS sequence"/>
</dbReference>
<dbReference type="SMART" id="SM00345">
    <property type="entry name" value="HTH_GNTR"/>
    <property type="match status" value="1"/>
</dbReference>
<dbReference type="SUPFAM" id="SSF46785">
    <property type="entry name" value="Winged helix' DNA-binding domain"/>
    <property type="match status" value="1"/>
</dbReference>
<dbReference type="Pfam" id="PF00392">
    <property type="entry name" value="GntR"/>
    <property type="match status" value="1"/>
</dbReference>
<dbReference type="InterPro" id="IPR036390">
    <property type="entry name" value="WH_DNA-bd_sf"/>
</dbReference>
<dbReference type="PANTHER" id="PTHR43537">
    <property type="entry name" value="TRANSCRIPTIONAL REGULATOR, GNTR FAMILY"/>
    <property type="match status" value="1"/>
</dbReference>
<dbReference type="InterPro" id="IPR036388">
    <property type="entry name" value="WH-like_DNA-bd_sf"/>
</dbReference>
<evidence type="ECO:0000313" key="6">
    <source>
        <dbReference type="Proteomes" id="UP001548590"/>
    </source>
</evidence>
<dbReference type="InterPro" id="IPR011711">
    <property type="entry name" value="GntR_C"/>
</dbReference>
<proteinExistence type="predicted"/>
<evidence type="ECO:0000256" key="3">
    <source>
        <dbReference type="ARBA" id="ARBA00023163"/>
    </source>
</evidence>
<gene>
    <name evidence="5" type="ORF">ABVT11_10800</name>
</gene>
<protein>
    <submittedName>
        <fullName evidence="5">FCD domain-containing protein</fullName>
    </submittedName>
</protein>
<dbReference type="PANTHER" id="PTHR43537:SF5">
    <property type="entry name" value="UXU OPERON TRANSCRIPTIONAL REGULATOR"/>
    <property type="match status" value="1"/>
</dbReference>
<keyword evidence="3" id="KW-0804">Transcription</keyword>
<dbReference type="SMART" id="SM00895">
    <property type="entry name" value="FCD"/>
    <property type="match status" value="1"/>
</dbReference>
<evidence type="ECO:0000256" key="1">
    <source>
        <dbReference type="ARBA" id="ARBA00023015"/>
    </source>
</evidence>
<name>A0ABV2CQX9_9RHOO</name>
<sequence>MPRISSFAAQTLQRQIHEGRFRSGEMLPGQRELSVTLGISRAALREAISTLEALGLVRCQPGKGVFVTAGLRRPLAEVPTGPLALPAQDVFQFRAIVEPAAAALVARRRNEAARALLEASQHALETALHKLDLVAAAEADLAFHLALAEHSANPLLASVIRSLEEPIGHSVRLPFAEPEGLWAPADEHRAVLDAIRAGDGDAAHTAMSLHLMRAAARVGIHFNAP</sequence>
<evidence type="ECO:0000313" key="5">
    <source>
        <dbReference type="EMBL" id="MET1490315.1"/>
    </source>
</evidence>
<reference evidence="5 6" key="1">
    <citation type="submission" date="2024-07" db="EMBL/GenBank/DDBJ databases">
        <title>Uliginosibacterium paludis KCTC:42655.</title>
        <authorList>
            <person name="Kim M.K."/>
        </authorList>
    </citation>
    <scope>NUCLEOTIDE SEQUENCE [LARGE SCALE GENOMIC DNA]</scope>
    <source>
        <strain evidence="5 6">KCTC 42655</strain>
    </source>
</reference>
<comment type="caution">
    <text evidence="5">The sequence shown here is derived from an EMBL/GenBank/DDBJ whole genome shotgun (WGS) entry which is preliminary data.</text>
</comment>
<dbReference type="EMBL" id="JBEWLZ010000005">
    <property type="protein sequence ID" value="MET1490315.1"/>
    <property type="molecule type" value="Genomic_DNA"/>
</dbReference>
<dbReference type="RefSeq" id="WP_345928565.1">
    <property type="nucleotide sequence ID" value="NZ_JBDIVF010000006.1"/>
</dbReference>
<keyword evidence="6" id="KW-1185">Reference proteome</keyword>
<dbReference type="SUPFAM" id="SSF48008">
    <property type="entry name" value="GntR ligand-binding domain-like"/>
    <property type="match status" value="1"/>
</dbReference>